<accession>A0A9P8D2L7</accession>
<feature type="region of interest" description="Disordered" evidence="1">
    <location>
        <begin position="489"/>
        <end position="527"/>
    </location>
</feature>
<feature type="compositionally biased region" description="Polar residues" evidence="1">
    <location>
        <begin position="1829"/>
        <end position="1839"/>
    </location>
</feature>
<feature type="compositionally biased region" description="Polar residues" evidence="1">
    <location>
        <begin position="1678"/>
        <end position="1688"/>
    </location>
</feature>
<feature type="compositionally biased region" description="Basic and acidic residues" evidence="1">
    <location>
        <begin position="1691"/>
        <end position="1702"/>
    </location>
</feature>
<reference evidence="4" key="1">
    <citation type="submission" date="2021-07" db="EMBL/GenBank/DDBJ databases">
        <title>Draft genome of Mortierella alpina, strain LL118, isolated from an aspen leaf litter sample.</title>
        <authorList>
            <person name="Yang S."/>
            <person name="Vinatzer B.A."/>
        </authorList>
    </citation>
    <scope>NUCLEOTIDE SEQUENCE</scope>
    <source>
        <strain evidence="4">LL118</strain>
    </source>
</reference>
<feature type="region of interest" description="Disordered" evidence="1">
    <location>
        <begin position="2264"/>
        <end position="2284"/>
    </location>
</feature>
<evidence type="ECO:0000313" key="5">
    <source>
        <dbReference type="Proteomes" id="UP000717515"/>
    </source>
</evidence>
<feature type="region of interest" description="Disordered" evidence="1">
    <location>
        <begin position="1678"/>
        <end position="1738"/>
    </location>
</feature>
<dbReference type="EMBL" id="JAIFTL010000005">
    <property type="protein sequence ID" value="KAG9327352.1"/>
    <property type="molecule type" value="Genomic_DNA"/>
</dbReference>
<protein>
    <recommendedName>
        <fullName evidence="3">START domain-containing protein</fullName>
    </recommendedName>
</protein>
<feature type="transmembrane region" description="Helical" evidence="2">
    <location>
        <begin position="2205"/>
        <end position="2225"/>
    </location>
</feature>
<feature type="compositionally biased region" description="Polar residues" evidence="1">
    <location>
        <begin position="2269"/>
        <end position="2284"/>
    </location>
</feature>
<feature type="non-terminal residue" evidence="4">
    <location>
        <position position="1"/>
    </location>
</feature>
<gene>
    <name evidence="4" type="ORF">KVV02_005928</name>
</gene>
<keyword evidence="2" id="KW-1133">Transmembrane helix</keyword>
<evidence type="ECO:0000256" key="1">
    <source>
        <dbReference type="SAM" id="MobiDB-lite"/>
    </source>
</evidence>
<sequence>SATERYTETLNSALTYFSSLAQSTSGWKRLSSATVRSTRNGTSGSPAAGGKGAGAGSSSASSSPNTHRHGSYEDLMASLLGGANPSSAASAAIESLLPAISVSRKSVPGKSAEIVRASILLPGLNEQTDLEDWRAVLECTGARKIWDQMVESSTVLMTLDDSTCITKTIFKTTWPASPRDALLIETTLLDHNAVLHIATSIKPSHDDPIFMRPSPPHVRAYLPLVAWHIQLVPADLDDTVSFTSFNSLAATQNRPVMPRHSIRVSFYYQIDMRGWAVNSSVSMQSHVPSCIANVYRLLRRQGVPPHVSRHSPRIQLDLNEYDPATGIYELRYDVIPLDSEDLLMERRTVSSALKQFRLGSAVQEEGPESSKDALDSSSIPQEIVLSDDDETEEADADNPNVDLQHGYVDVELDGEKWGVGSDIVVHIFMNDIEDEEFVQEHVECLKYMGRDRYILRMKHTEIGSNHGAINVKLRIERIPQQTTGGANLLSHQQLRSHRQQQEQEKQQQQIQQEKGHENLSNPDMTGLIVSVNGHEKNIMPFHRSSIQGAKRVSMSLQEQLELSQQIVQEVDDSSGHWRSGSEGLDSQEQRSTASPLLLMSSSMPTTMQSLNRSNQSILSNGTSTMAPGNTNPSKVNSSYTYFNSLLQEPAGSWKAISKQRGVQISKLETQGHASGIVKGEGIFEDYSIWDLKAVLDCASARKIWDKMFDESHMLQQATPSSILSYVRLKGFWPTSPKDMAVLNTTFITKDAIHYFATSVDDTTQYPSIPPPVSPFVRSELVVSGWYLEAVKPRSVRVVYIAQAPPTGWMVPGSALGAMTTEMPLCVAEIIKYLETYGSPPTLVSIRRGRALEVDYSHEKSTFRLEYVQDSNPIFSGHHVLLQQQQQQQVQAGDRYRRSTVDYTAGVVGSGEHQSLHSPKLGPTDKLLAEIRLDARTWARNGDSEITIDPPPSKVTCSCVPHDGTGYRLRIEHSSGRAVPAGGKVLLMARKPAKPGCGIVVNGVAIKMPSMEHLDSWMPRKASETEKDKALTMSMVDGALAEKESQDENEDDSLRTKLNDGNKGSTTGEDDASQAHDPPMGTPDRKRSPEGLQTPLQYAQGAMNLLSRIRSEPEDSWSVVSDSKGGMRVTKRFMPTEISDQVPLVRGEKVMEGFSLEEIATVIGTLGTRSKLDDLFESGEMLESFGAGCSVFHHVLKSYFPLPLPSRDLYFITATASVEASARCPQVVLLSTSVPLEAITHNPSSSLVLPSATSAPSSSPAQARPRAHLHLSAWILERIDPYSTSHPIPSTRVTYMTALDLGGSVPQWVSGMVQTMLPKMITQVETYLQAHAAPPIVRIPEQMVIRPSSETDTEFMDEGHEKPLPSILPWVAPANRLISSDFKLKDSFCEVVLLFDQFRLSPSRLDLTAKRRARKHKKTRQKSREDKDHARDNAEAEETESDSTGSQEKTLNRTVLEMVVDLKQYPIGYNIMTNIKVDPEFLLQQKQQRDSVMKQSMMVNSTSSIKRSGSALLQAGSNSNTSTSTGKFIGGFESNVSGSVMDSGGRPSLDGEAGGHTLGGSKSSSSEAASSGTGIAAVLGGAANLSRPLPSSTSLIRILPPPLTVQVIDIPPAPSHSSSLSGISKRRKHLIIVTVPEAESSQAYAQAQQQQAAAASQQSLKSGAPLVVSGTTAKPVMTASTVSGSSSMNFAADDRSESSRSRPEGSSSSSSQDTDCATSEAGRPGFSPSTLVSSDTLGSTKPTLLASVTKPAMAMETRMFQFGVKIDRLEHAAAQATKETLGSLAEEMEWLGRVLVDGVPVKVMSGLSRQELGFTDGMMEDDEDGAELQRGQSPQQNGNVYSDKEMEANGVNTDHGDDDCSHGLHSDDGAPTLRSTSGSRKRRHHRQQLAEFNKRQDSGSGAEEEGREGRVSRKNGPGSALGTPSMAESVSNQRPTSSMSGFSAFLMNVGLLSQRGSRADLDAVVENARDGDDGQVSKGSSADGHGQQSRPSMEYEDLDDDRTIRASKSVSRNRISDAMNTRSSSGRKKTRNGGQKHMKADPEYEHDLDLESLHGSIVFQNHHDGIDNDLYDAPSGRDVLRSEIDIEYDERRSDRAVLDWARESGTVRRRKGKEATQQQPQDDEGFAASDDRRGQGERNSMDSEAMLPYGQAQKQHRRQGSRSSLLTRHRSTASSSQSKARRPGSTNGADHPRFRGSLLYAYTFRNLFWCAVACFLLGLLLRIYVIGPSFLKTVSRASGGGPNGPGYTTTYYYYRAAPRRPAAAASTGTFTSPASKTLSPLTAKT</sequence>
<feature type="region of interest" description="Disordered" evidence="1">
    <location>
        <begin position="571"/>
        <end position="592"/>
    </location>
</feature>
<feature type="compositionally biased region" description="Basic and acidic residues" evidence="1">
    <location>
        <begin position="1853"/>
        <end position="1867"/>
    </location>
</feature>
<dbReference type="PANTHER" id="PTHR19308:SF14">
    <property type="entry name" value="START DOMAIN-CONTAINING PROTEIN"/>
    <property type="match status" value="1"/>
</dbReference>
<dbReference type="InterPro" id="IPR023393">
    <property type="entry name" value="START-like_dom_sf"/>
</dbReference>
<proteinExistence type="predicted"/>
<feature type="compositionally biased region" description="Low complexity" evidence="1">
    <location>
        <begin position="2160"/>
        <end position="2175"/>
    </location>
</feature>
<feature type="compositionally biased region" description="Basic residues" evidence="1">
    <location>
        <begin position="2024"/>
        <end position="2036"/>
    </location>
</feature>
<feature type="region of interest" description="Disordered" evidence="1">
    <location>
        <begin position="32"/>
        <end position="70"/>
    </location>
</feature>
<dbReference type="Pfam" id="PF01852">
    <property type="entry name" value="START"/>
    <property type="match status" value="1"/>
</dbReference>
<feature type="compositionally biased region" description="Basic and acidic residues" evidence="1">
    <location>
        <begin position="1041"/>
        <end position="1059"/>
    </location>
</feature>
<name>A0A9P8D2L7_MORAP</name>
<feature type="compositionally biased region" description="Basic and acidic residues" evidence="1">
    <location>
        <begin position="2128"/>
        <end position="2140"/>
    </location>
</feature>
<dbReference type="GO" id="GO:0008289">
    <property type="term" value="F:lipid binding"/>
    <property type="evidence" value="ECO:0007669"/>
    <property type="project" value="InterPro"/>
</dbReference>
<feature type="compositionally biased region" description="Polar residues" evidence="1">
    <location>
        <begin position="1925"/>
        <end position="1936"/>
    </location>
</feature>
<evidence type="ECO:0000256" key="2">
    <source>
        <dbReference type="SAM" id="Phobius"/>
    </source>
</evidence>
<keyword evidence="2" id="KW-0472">Membrane</keyword>
<feature type="region of interest" description="Disordered" evidence="1">
    <location>
        <begin position="2105"/>
        <end position="2191"/>
    </location>
</feature>
<evidence type="ECO:0000259" key="3">
    <source>
        <dbReference type="PROSITE" id="PS50848"/>
    </source>
</evidence>
<dbReference type="PROSITE" id="PS50848">
    <property type="entry name" value="START"/>
    <property type="match status" value="2"/>
</dbReference>
<dbReference type="GO" id="GO:0005737">
    <property type="term" value="C:cytoplasm"/>
    <property type="evidence" value="ECO:0007669"/>
    <property type="project" value="UniProtKB-ARBA"/>
</dbReference>
<dbReference type="Proteomes" id="UP000717515">
    <property type="component" value="Unassembled WGS sequence"/>
</dbReference>
<evidence type="ECO:0000313" key="4">
    <source>
        <dbReference type="EMBL" id="KAG9327352.1"/>
    </source>
</evidence>
<feature type="domain" description="START" evidence="3">
    <location>
        <begin position="653"/>
        <end position="847"/>
    </location>
</feature>
<feature type="compositionally biased region" description="Polar residues" evidence="1">
    <location>
        <begin position="1726"/>
        <end position="1738"/>
    </location>
</feature>
<dbReference type="InterPro" id="IPR002913">
    <property type="entry name" value="START_lipid-bd_dom"/>
</dbReference>
<comment type="caution">
    <text evidence="4">The sequence shown here is derived from an EMBL/GenBank/DDBJ whole genome shotgun (WGS) entry which is preliminary data.</text>
</comment>
<dbReference type="InterPro" id="IPR051213">
    <property type="entry name" value="START_lipid_transfer"/>
</dbReference>
<dbReference type="Gene3D" id="3.30.530.20">
    <property type="match status" value="3"/>
</dbReference>
<feature type="region of interest" description="Disordered" evidence="1">
    <location>
        <begin position="1812"/>
        <end position="1936"/>
    </location>
</feature>
<feature type="domain" description="START" evidence="3">
    <location>
        <begin position="1095"/>
        <end position="1308"/>
    </location>
</feature>
<feature type="compositionally biased region" description="Basic residues" evidence="1">
    <location>
        <begin position="1410"/>
        <end position="1420"/>
    </location>
</feature>
<keyword evidence="2" id="KW-0812">Transmembrane</keyword>
<dbReference type="SUPFAM" id="SSF55961">
    <property type="entry name" value="Bet v1-like"/>
    <property type="match status" value="3"/>
</dbReference>
<feature type="compositionally biased region" description="Low complexity" evidence="1">
    <location>
        <begin position="1558"/>
        <end position="1568"/>
    </location>
</feature>
<feature type="region of interest" description="Disordered" evidence="1">
    <location>
        <begin position="1410"/>
        <end position="1449"/>
    </location>
</feature>
<feature type="region of interest" description="Disordered" evidence="1">
    <location>
        <begin position="360"/>
        <end position="380"/>
    </location>
</feature>
<dbReference type="CDD" id="cd00177">
    <property type="entry name" value="START"/>
    <property type="match status" value="2"/>
</dbReference>
<organism evidence="4 5">
    <name type="scientific">Mortierella alpina</name>
    <name type="common">Oleaginous fungus</name>
    <name type="synonym">Mortierella renispora</name>
    <dbReference type="NCBI Taxonomy" id="64518"/>
    <lineage>
        <taxon>Eukaryota</taxon>
        <taxon>Fungi</taxon>
        <taxon>Fungi incertae sedis</taxon>
        <taxon>Mucoromycota</taxon>
        <taxon>Mortierellomycotina</taxon>
        <taxon>Mortierellomycetes</taxon>
        <taxon>Mortierellales</taxon>
        <taxon>Mortierellaceae</taxon>
        <taxon>Mortierella</taxon>
    </lineage>
</organism>
<feature type="region of interest" description="Disordered" evidence="1">
    <location>
        <begin position="1538"/>
        <end position="1568"/>
    </location>
</feature>
<dbReference type="PANTHER" id="PTHR19308">
    <property type="entry name" value="PHOSPHATIDYLCHOLINE TRANSFER PROTEIN"/>
    <property type="match status" value="1"/>
</dbReference>
<feature type="region of interest" description="Disordered" evidence="1">
    <location>
        <begin position="1967"/>
        <end position="2038"/>
    </location>
</feature>
<feature type="region of interest" description="Disordered" evidence="1">
    <location>
        <begin position="1041"/>
        <end position="1090"/>
    </location>
</feature>
<feature type="compositionally biased region" description="Polar residues" evidence="1">
    <location>
        <begin position="2005"/>
        <end position="2023"/>
    </location>
</feature>
<feature type="compositionally biased region" description="Basic and acidic residues" evidence="1">
    <location>
        <begin position="1421"/>
        <end position="1433"/>
    </location>
</feature>